<reference evidence="5 6" key="1">
    <citation type="submission" date="2019-06" db="EMBL/GenBank/DDBJ databases">
        <title>Sequencing the genomes of 1000 actinobacteria strains.</title>
        <authorList>
            <person name="Klenk H.-P."/>
        </authorList>
    </citation>
    <scope>NUCLEOTIDE SEQUENCE [LARGE SCALE GENOMIC DNA]</scope>
    <source>
        <strain evidence="5 6">DSM 8251</strain>
    </source>
</reference>
<dbReference type="Pfam" id="PF17853">
    <property type="entry name" value="GGDEF_2"/>
    <property type="match status" value="1"/>
</dbReference>
<evidence type="ECO:0000313" key="6">
    <source>
        <dbReference type="Proteomes" id="UP000316196"/>
    </source>
</evidence>
<dbReference type="OrthoDB" id="3246591at2"/>
<dbReference type="PANTHER" id="PTHR33744">
    <property type="entry name" value="CARBOHYDRATE DIACID REGULATOR"/>
    <property type="match status" value="1"/>
</dbReference>
<feature type="domain" description="CdaR GGDEF-like" evidence="4">
    <location>
        <begin position="184"/>
        <end position="299"/>
    </location>
</feature>
<dbReference type="Pfam" id="PF13556">
    <property type="entry name" value="HTH_30"/>
    <property type="match status" value="1"/>
</dbReference>
<gene>
    <name evidence="5" type="ORF">FB460_0485</name>
</gene>
<protein>
    <submittedName>
        <fullName evidence="5">DNA-binding PucR family transcriptional regulator</fullName>
    </submittedName>
</protein>
<evidence type="ECO:0000256" key="2">
    <source>
        <dbReference type="SAM" id="MobiDB-lite"/>
    </source>
</evidence>
<keyword evidence="6" id="KW-1185">Reference proteome</keyword>
<dbReference type="InterPro" id="IPR051448">
    <property type="entry name" value="CdaR-like_regulators"/>
</dbReference>
<dbReference type="InterPro" id="IPR042070">
    <property type="entry name" value="PucR_C-HTH_sf"/>
</dbReference>
<dbReference type="EMBL" id="VFOR01000001">
    <property type="protein sequence ID" value="TQL62699.1"/>
    <property type="molecule type" value="Genomic_DNA"/>
</dbReference>
<evidence type="ECO:0000313" key="5">
    <source>
        <dbReference type="EMBL" id="TQL62699.1"/>
    </source>
</evidence>
<feature type="domain" description="PucR C-terminal helix-turn-helix" evidence="3">
    <location>
        <begin position="346"/>
        <end position="403"/>
    </location>
</feature>
<dbReference type="GO" id="GO:0003677">
    <property type="term" value="F:DNA binding"/>
    <property type="evidence" value="ECO:0007669"/>
    <property type="project" value="UniProtKB-KW"/>
</dbReference>
<feature type="region of interest" description="Disordered" evidence="2">
    <location>
        <begin position="1"/>
        <end position="31"/>
    </location>
</feature>
<keyword evidence="5" id="KW-0238">DNA-binding</keyword>
<dbReference type="InterPro" id="IPR041522">
    <property type="entry name" value="CdaR_GGDEF"/>
</dbReference>
<sequence length="409" mass="43777">MPSKMPPMSTSRVTAHGRSRPPALSARTRASVTKRLRTVASAMATATTVAMEQRLTWFPSLDANTRSWVSVLARNGIDAFIEWFADPDSDASPGDVFAAAPPTLARSISLHQTVELVRTTIDVIEEQAHELMSRSDRPPVLDALLLYSRDLAFAAAEVYARAAETRGAWDARFEALVVDSVVRGEADETVLSRASALGWQTTGAVAVVAGQAPSVDLPHDGNLLRRSGRRHGLDLLSAVQGDRLILIAGGTAIDEGQHLAAVGHLTEHFGPDAIVVGPVVDHLVDAHSSAREALSGLRAAVAWPTAPRPVATADLLPERALNGDGHARRHLGRHLYGSLVDAGGALLETLVAFLDQGSSIEGASRVLFVHANTVRYRLRRIHEVTGFNPTDAREAYVLQMAVTLGRLLS</sequence>
<evidence type="ECO:0000259" key="4">
    <source>
        <dbReference type="Pfam" id="PF17853"/>
    </source>
</evidence>
<dbReference type="PANTHER" id="PTHR33744:SF7">
    <property type="entry name" value="PUCR FAMILY TRANSCRIPTIONAL REGULATOR"/>
    <property type="match status" value="1"/>
</dbReference>
<comment type="similarity">
    <text evidence="1">Belongs to the CdaR family.</text>
</comment>
<organism evidence="5 6">
    <name type="scientific">Propioniferax innocua</name>
    <dbReference type="NCBI Taxonomy" id="1753"/>
    <lineage>
        <taxon>Bacteria</taxon>
        <taxon>Bacillati</taxon>
        <taxon>Actinomycetota</taxon>
        <taxon>Actinomycetes</taxon>
        <taxon>Propionibacteriales</taxon>
        <taxon>Propionibacteriaceae</taxon>
        <taxon>Propioniferax</taxon>
    </lineage>
</organism>
<evidence type="ECO:0000256" key="1">
    <source>
        <dbReference type="ARBA" id="ARBA00006754"/>
    </source>
</evidence>
<dbReference type="AlphaFoldDB" id="A0A542ZR22"/>
<dbReference type="Gene3D" id="1.10.10.2840">
    <property type="entry name" value="PucR C-terminal helix-turn-helix domain"/>
    <property type="match status" value="1"/>
</dbReference>
<name>A0A542ZR22_9ACTN</name>
<dbReference type="InterPro" id="IPR025736">
    <property type="entry name" value="PucR_C-HTH_dom"/>
</dbReference>
<comment type="caution">
    <text evidence="5">The sequence shown here is derived from an EMBL/GenBank/DDBJ whole genome shotgun (WGS) entry which is preliminary data.</text>
</comment>
<accession>A0A542ZR22</accession>
<evidence type="ECO:0000259" key="3">
    <source>
        <dbReference type="Pfam" id="PF13556"/>
    </source>
</evidence>
<proteinExistence type="inferred from homology"/>
<dbReference type="Proteomes" id="UP000316196">
    <property type="component" value="Unassembled WGS sequence"/>
</dbReference>